<sequence length="546" mass="61772">MVDRCGEEGLVPLSQIANDYFDATAPRVTGPTSFAGGLRPLQPPAARTPPTVPPPRHGKLFNDPVHSAFRLGPACTDIIDSRQFQRLRRLKQLGLTYHVYPGACHNRFEHSLGVAHLAYRFARHIQTIQGDELDVEQRDLRIVELAGLCHDLGHGPFSHVFDRGFLAAKGITDWDHEAMSGAMLDHIIDTKHLDTIPAEDVRSVQSMITAAHGGVGAGAAPRREKLWLHEIVANGRNSIDVDKFDYLARDSLYCGVKLSYDFNRVMQFSKVIDDEICYRYSEYMNLHELFHSRAIMHRQVYTHKKAKAIELMVVDALLESDAALKLSDRIWDPAEFSLMDDSILDWVENYRLFGNLFTVEDENICAIERAQALIDRLRRRDLYKFCNEALIPAEDVERGQWVPPTAADVVNSYRGSGVRMRPEDIVVQENRINFSMRNLNPLDSVHFFDSLESTQKRVLRTNQISSMVAPVFQENTLRVYSKNSAPEVVQAVQDAYDAWLVKRFGGKVQTLTPSKAPRPARCDTAPSEDLHPAVKRLRADFESPTL</sequence>
<dbReference type="InterPro" id="IPR003607">
    <property type="entry name" value="HD/PDEase_dom"/>
</dbReference>
<dbReference type="GO" id="GO:0008832">
    <property type="term" value="F:dGTPase activity"/>
    <property type="evidence" value="ECO:0007669"/>
    <property type="project" value="TreeGrafter"/>
</dbReference>
<dbReference type="eggNOG" id="KOG2681">
    <property type="taxonomic scope" value="Eukaryota"/>
</dbReference>
<dbReference type="Proteomes" id="UP000279271">
    <property type="component" value="Unassembled WGS sequence"/>
</dbReference>
<dbReference type="SMART" id="SM00471">
    <property type="entry name" value="HDc"/>
    <property type="match status" value="1"/>
</dbReference>
<dbReference type="GO" id="GO:0005634">
    <property type="term" value="C:nucleus"/>
    <property type="evidence" value="ECO:0007669"/>
    <property type="project" value="TreeGrafter"/>
</dbReference>
<dbReference type="Gene3D" id="3.30.70.2760">
    <property type="match status" value="1"/>
</dbReference>
<dbReference type="PANTHER" id="PTHR11373">
    <property type="entry name" value="DEOXYNUCLEOSIDE TRIPHOSPHATE TRIPHOSPHOHYDROLASE"/>
    <property type="match status" value="1"/>
</dbReference>
<dbReference type="InterPro" id="IPR006674">
    <property type="entry name" value="HD_domain"/>
</dbReference>
<dbReference type="AlphaFoldDB" id="A0A087SEQ7"/>
<dbReference type="GeneID" id="23616444"/>
<dbReference type="Pfam" id="PF01966">
    <property type="entry name" value="HD"/>
    <property type="match status" value="1"/>
</dbReference>
<dbReference type="CDD" id="cd00077">
    <property type="entry name" value="HDc"/>
    <property type="match status" value="1"/>
</dbReference>
<evidence type="ECO:0000313" key="4">
    <source>
        <dbReference type="Proteomes" id="UP000028924"/>
    </source>
</evidence>
<dbReference type="PANTHER" id="PTHR11373:SF4">
    <property type="entry name" value="DEOXYNUCLEOSIDE TRIPHOSPHATE TRIPHOSPHOHYDROLASE SAMHD1"/>
    <property type="match status" value="1"/>
</dbReference>
<evidence type="ECO:0000313" key="5">
    <source>
        <dbReference type="Proteomes" id="UP000279271"/>
    </source>
</evidence>
<reference evidence="3" key="4">
    <citation type="submission" date="2018-11" db="EMBL/GenBank/DDBJ databases">
        <title>Characterization of plant carbon substrate utilization by Auxenochlorella protothecoides.</title>
        <authorList>
            <person name="Vogler B.W."/>
            <person name="Starkenburg S.R."/>
            <person name="Sudasinghe N."/>
            <person name="Schambach J.Y."/>
            <person name="Rollin J.A."/>
            <person name="Pattathil S."/>
            <person name="Barry A.N."/>
        </authorList>
    </citation>
    <scope>NUCLEOTIDE SEQUENCE [LARGE SCALE GENOMIC DNA]</scope>
    <source>
        <strain evidence="3">UTEX 25</strain>
    </source>
</reference>
<reference evidence="2 4" key="1">
    <citation type="journal article" date="2014" name="BMC Genomics">
        <title>Oil accumulation mechanisms of the oleaginous microalga Chlorella protothecoides revealed through its genome, transcriptomes, and proteomes.</title>
        <authorList>
            <person name="Gao C."/>
            <person name="Wang Y."/>
            <person name="Shen Y."/>
            <person name="Yan D."/>
            <person name="He X."/>
            <person name="Dai J."/>
            <person name="Wu Q."/>
        </authorList>
    </citation>
    <scope>NUCLEOTIDE SEQUENCE [LARGE SCALE GENOMIC DNA]</scope>
    <source>
        <strain evidence="2 4">0710</strain>
    </source>
</reference>
<gene>
    <name evidence="3" type="ORF">APUTEX25_002451</name>
    <name evidence="2" type="ORF">F751_5053</name>
</gene>
<dbReference type="GO" id="GO:0006203">
    <property type="term" value="P:dGTP catabolic process"/>
    <property type="evidence" value="ECO:0007669"/>
    <property type="project" value="TreeGrafter"/>
</dbReference>
<evidence type="ECO:0000313" key="2">
    <source>
        <dbReference type="EMBL" id="KFM24211.1"/>
    </source>
</evidence>
<dbReference type="STRING" id="3075.A0A087SEQ7"/>
<reference evidence="3" key="3">
    <citation type="submission" date="2018-10" db="EMBL/GenBank/DDBJ databases">
        <authorList>
            <person name="Hovde B."/>
            <person name="Zhang X."/>
        </authorList>
    </citation>
    <scope>NUCLEOTIDE SEQUENCE [LARGE SCALE GENOMIC DNA]</scope>
    <source>
        <strain evidence="3">UTEX 25</strain>
    </source>
</reference>
<organism evidence="2 4">
    <name type="scientific">Auxenochlorella protothecoides</name>
    <name type="common">Green microalga</name>
    <name type="synonym">Chlorella protothecoides</name>
    <dbReference type="NCBI Taxonomy" id="3075"/>
    <lineage>
        <taxon>Eukaryota</taxon>
        <taxon>Viridiplantae</taxon>
        <taxon>Chlorophyta</taxon>
        <taxon>core chlorophytes</taxon>
        <taxon>Trebouxiophyceae</taxon>
        <taxon>Chlorellales</taxon>
        <taxon>Chlorellaceae</taxon>
        <taxon>Auxenochlorella</taxon>
    </lineage>
</organism>
<dbReference type="Gene3D" id="1.10.3210.10">
    <property type="entry name" value="Hypothetical protein af1432"/>
    <property type="match status" value="1"/>
</dbReference>
<name>A0A087SEQ7_AUXPR</name>
<keyword evidence="2" id="KW-0378">Hydrolase</keyword>
<dbReference type="InterPro" id="IPR050135">
    <property type="entry name" value="dGTPase-like"/>
</dbReference>
<dbReference type="KEGG" id="apro:F751_5053"/>
<evidence type="ECO:0000259" key="1">
    <source>
        <dbReference type="SMART" id="SM00471"/>
    </source>
</evidence>
<dbReference type="EMBL" id="QOKY01000151">
    <property type="protein sequence ID" value="RMZ56261.1"/>
    <property type="molecule type" value="Genomic_DNA"/>
</dbReference>
<protein>
    <submittedName>
        <fullName evidence="2">Deoxynucleoside triphosphate triphosphohydrolase SAMHD1-like protein</fullName>
    </submittedName>
</protein>
<dbReference type="EMBL" id="KL662106">
    <property type="protein sequence ID" value="KFM24211.1"/>
    <property type="molecule type" value="Genomic_DNA"/>
</dbReference>
<accession>A0A087SEQ7</accession>
<proteinExistence type="predicted"/>
<reference evidence="5" key="2">
    <citation type="journal article" date="2018" name="Algal Res.">
        <title>Characterization of plant carbon substrate utilization by Auxenochlorella protothecoides.</title>
        <authorList>
            <person name="Vogler B.W."/>
            <person name="Starkenburg S.R."/>
            <person name="Sudasinghe N."/>
            <person name="Schambach J.Y."/>
            <person name="Rollin J.A."/>
            <person name="Pattathil S."/>
            <person name="Barry A.N."/>
        </authorList>
    </citation>
    <scope>NUCLEOTIDE SEQUENCE [LARGE SCALE GENOMIC DNA]</scope>
    <source>
        <strain evidence="5">UTEX 25</strain>
    </source>
</reference>
<dbReference type="OrthoDB" id="9991235at2759"/>
<keyword evidence="4" id="KW-1185">Reference proteome</keyword>
<dbReference type="Proteomes" id="UP000028924">
    <property type="component" value="Unassembled WGS sequence"/>
</dbReference>
<evidence type="ECO:0000313" key="3">
    <source>
        <dbReference type="EMBL" id="RMZ56261.1"/>
    </source>
</evidence>
<feature type="domain" description="HD/PDEase" evidence="1">
    <location>
        <begin position="103"/>
        <end position="256"/>
    </location>
</feature>
<dbReference type="SUPFAM" id="SSF109604">
    <property type="entry name" value="HD-domain/PDEase-like"/>
    <property type="match status" value="1"/>
</dbReference>
<dbReference type="RefSeq" id="XP_011397098.1">
    <property type="nucleotide sequence ID" value="XM_011398796.1"/>
</dbReference>